<keyword evidence="5" id="KW-0410">Iron transport</keyword>
<dbReference type="SUPFAM" id="SSF52540">
    <property type="entry name" value="P-loop containing nucleoside triphosphate hydrolases"/>
    <property type="match status" value="1"/>
</dbReference>
<reference evidence="12 13" key="1">
    <citation type="submission" date="2017-08" db="EMBL/GenBank/DDBJ databases">
        <title>Draft Genome Sequence of Loktanella cinnabarina Strain XM1, Isolated from Coastal Surface Water.</title>
        <authorList>
            <person name="Ma R."/>
            <person name="Wang J."/>
            <person name="Wang Q."/>
            <person name="Ma Z."/>
            <person name="Li J."/>
            <person name="Chen L."/>
        </authorList>
    </citation>
    <scope>NUCLEOTIDE SEQUENCE [LARGE SCALE GENOMIC DNA]</scope>
    <source>
        <strain evidence="12 13">XM1</strain>
    </source>
</reference>
<dbReference type="PANTHER" id="PTHR42771:SF2">
    <property type="entry name" value="IRON(3+)-HYDROXAMATE IMPORT ATP-BINDING PROTEIN FHUC"/>
    <property type="match status" value="1"/>
</dbReference>
<dbReference type="GO" id="GO:0006826">
    <property type="term" value="P:iron ion transport"/>
    <property type="evidence" value="ECO:0007669"/>
    <property type="project" value="UniProtKB-KW"/>
</dbReference>
<feature type="domain" description="ABC transporter" evidence="11">
    <location>
        <begin position="18"/>
        <end position="254"/>
    </location>
</feature>
<dbReference type="InterPro" id="IPR051535">
    <property type="entry name" value="Siderophore_ABC-ATPase"/>
</dbReference>
<evidence type="ECO:0000256" key="8">
    <source>
        <dbReference type="ARBA" id="ARBA00023004"/>
    </source>
</evidence>
<dbReference type="Gene3D" id="3.40.50.300">
    <property type="entry name" value="P-loop containing nucleotide triphosphate hydrolases"/>
    <property type="match status" value="1"/>
</dbReference>
<gene>
    <name evidence="12" type="ORF">CJ301_07210</name>
</gene>
<keyword evidence="4" id="KW-1003">Cell membrane</keyword>
<evidence type="ECO:0000256" key="5">
    <source>
        <dbReference type="ARBA" id="ARBA00022496"/>
    </source>
</evidence>
<keyword evidence="3" id="KW-0813">Transport</keyword>
<keyword evidence="6" id="KW-0547">Nucleotide-binding</keyword>
<evidence type="ECO:0000256" key="1">
    <source>
        <dbReference type="ARBA" id="ARBA00004202"/>
    </source>
</evidence>
<keyword evidence="13" id="KW-1185">Reference proteome</keyword>
<name>A0A2G1MHP0_9RHOB</name>
<dbReference type="Proteomes" id="UP000221860">
    <property type="component" value="Unassembled WGS sequence"/>
</dbReference>
<evidence type="ECO:0000313" key="12">
    <source>
        <dbReference type="EMBL" id="PHP28160.1"/>
    </source>
</evidence>
<dbReference type="InterPro" id="IPR003439">
    <property type="entry name" value="ABC_transporter-like_ATP-bd"/>
</dbReference>
<comment type="caution">
    <text evidence="12">The sequence shown here is derived from an EMBL/GenBank/DDBJ whole genome shotgun (WGS) entry which is preliminary data.</text>
</comment>
<dbReference type="EMBL" id="NQWH01000008">
    <property type="protein sequence ID" value="PHP28160.1"/>
    <property type="molecule type" value="Genomic_DNA"/>
</dbReference>
<organism evidence="12 13">
    <name type="scientific">Limimaricola cinnabarinus</name>
    <dbReference type="NCBI Taxonomy" id="1125964"/>
    <lineage>
        <taxon>Bacteria</taxon>
        <taxon>Pseudomonadati</taxon>
        <taxon>Pseudomonadota</taxon>
        <taxon>Alphaproteobacteria</taxon>
        <taxon>Rhodobacterales</taxon>
        <taxon>Paracoccaceae</taxon>
        <taxon>Limimaricola</taxon>
    </lineage>
</organism>
<evidence type="ECO:0000313" key="13">
    <source>
        <dbReference type="Proteomes" id="UP000221860"/>
    </source>
</evidence>
<dbReference type="AlphaFoldDB" id="A0A2G1MHP0"/>
<accession>A0A2G1MHP0</accession>
<dbReference type="GO" id="GO:0005886">
    <property type="term" value="C:plasma membrane"/>
    <property type="evidence" value="ECO:0007669"/>
    <property type="project" value="UniProtKB-SubCell"/>
</dbReference>
<keyword evidence="10" id="KW-0472">Membrane</keyword>
<evidence type="ECO:0000256" key="3">
    <source>
        <dbReference type="ARBA" id="ARBA00022448"/>
    </source>
</evidence>
<dbReference type="InterPro" id="IPR003593">
    <property type="entry name" value="AAA+_ATPase"/>
</dbReference>
<dbReference type="OrthoDB" id="9805601at2"/>
<dbReference type="SMART" id="SM00382">
    <property type="entry name" value="AAA"/>
    <property type="match status" value="1"/>
</dbReference>
<evidence type="ECO:0000256" key="9">
    <source>
        <dbReference type="ARBA" id="ARBA00023065"/>
    </source>
</evidence>
<dbReference type="PANTHER" id="PTHR42771">
    <property type="entry name" value="IRON(3+)-HYDROXAMATE IMPORT ATP-BINDING PROTEIN FHUC"/>
    <property type="match status" value="1"/>
</dbReference>
<keyword evidence="8" id="KW-0408">Iron</keyword>
<proteinExistence type="inferred from homology"/>
<dbReference type="GO" id="GO:0005524">
    <property type="term" value="F:ATP binding"/>
    <property type="evidence" value="ECO:0007669"/>
    <property type="project" value="UniProtKB-KW"/>
</dbReference>
<dbReference type="PROSITE" id="PS50893">
    <property type="entry name" value="ABC_TRANSPORTER_2"/>
    <property type="match status" value="1"/>
</dbReference>
<dbReference type="RefSeq" id="WP_099275813.1">
    <property type="nucleotide sequence ID" value="NZ_KZ304955.1"/>
</dbReference>
<evidence type="ECO:0000259" key="11">
    <source>
        <dbReference type="PROSITE" id="PS50893"/>
    </source>
</evidence>
<keyword evidence="9" id="KW-0406">Ion transport</keyword>
<evidence type="ECO:0000256" key="6">
    <source>
        <dbReference type="ARBA" id="ARBA00022741"/>
    </source>
</evidence>
<dbReference type="CDD" id="cd03214">
    <property type="entry name" value="ABC_Iron-Siderophores_B12_Hemin"/>
    <property type="match status" value="1"/>
</dbReference>
<dbReference type="InterPro" id="IPR027417">
    <property type="entry name" value="P-loop_NTPase"/>
</dbReference>
<comment type="subcellular location">
    <subcellularLocation>
        <location evidence="1">Cell membrane</location>
        <topology evidence="1">Peripheral membrane protein</topology>
    </subcellularLocation>
</comment>
<evidence type="ECO:0000256" key="7">
    <source>
        <dbReference type="ARBA" id="ARBA00022840"/>
    </source>
</evidence>
<dbReference type="Pfam" id="PF00005">
    <property type="entry name" value="ABC_tran"/>
    <property type="match status" value="1"/>
</dbReference>
<evidence type="ECO:0000256" key="4">
    <source>
        <dbReference type="ARBA" id="ARBA00022475"/>
    </source>
</evidence>
<evidence type="ECO:0000256" key="10">
    <source>
        <dbReference type="ARBA" id="ARBA00023136"/>
    </source>
</evidence>
<protein>
    <submittedName>
        <fullName evidence="12">Cobalamin/Fe(3+)-siderophore ABC transporter ATP-binding protein</fullName>
    </submittedName>
</protein>
<keyword evidence="7 12" id="KW-0067">ATP-binding</keyword>
<comment type="similarity">
    <text evidence="2">Belongs to the ABC transporter superfamily.</text>
</comment>
<dbReference type="FunFam" id="3.40.50.300:FF:000134">
    <property type="entry name" value="Iron-enterobactin ABC transporter ATP-binding protein"/>
    <property type="match status" value="1"/>
</dbReference>
<sequence length="285" mass="30885">MTRHDNSDASEESAAPRLRVAGVSVGYGDAPIVRGVSLEVPDGALTVLIGPNGSGKSTLMKAMARVLPVSSGEIRLDGRPIGAMPTREVAKQLALLPQGPIAPEGLRVRELVAQGRFPHQSLLRQWSRRDAEAVDAAMRAADVIQFADRPLSDLSGGQRQRCWIAMVLAQETGILLLDEPTTFLDLKVQVELMRLLRRIAKEEGRSLVVVLHELNVAAAFADHLVMMKEGRIRAEGSVERVFTAETLREVFGFEANVLRDPASGRPVCVPIVGPVEAPLPWMAAQ</sequence>
<evidence type="ECO:0000256" key="2">
    <source>
        <dbReference type="ARBA" id="ARBA00005417"/>
    </source>
</evidence>
<dbReference type="GO" id="GO:0016887">
    <property type="term" value="F:ATP hydrolysis activity"/>
    <property type="evidence" value="ECO:0007669"/>
    <property type="project" value="InterPro"/>
</dbReference>